<dbReference type="Pfam" id="PF03992">
    <property type="entry name" value="ABM"/>
    <property type="match status" value="1"/>
</dbReference>
<dbReference type="eggNOG" id="COG1359">
    <property type="taxonomic scope" value="Bacteria"/>
</dbReference>
<evidence type="ECO:0000259" key="1">
    <source>
        <dbReference type="PROSITE" id="PS51725"/>
    </source>
</evidence>
<protein>
    <submittedName>
        <fullName evidence="2">Antibiotic biosynthesis monooxygenase</fullName>
    </submittedName>
</protein>
<gene>
    <name evidence="2" type="ORF">HMPREF0591_0274</name>
</gene>
<dbReference type="AlphaFoldDB" id="D5P280"/>
<name>D5P280_9MYCO</name>
<evidence type="ECO:0000313" key="2">
    <source>
        <dbReference type="EMBL" id="EFG79813.1"/>
    </source>
</evidence>
<sequence>MCGNRAHEDDNGAPRAVSQVGVKLFALLVRFSVRPGHEDAFDALVAHTLAAITADEPDTIVYASHTAVDEPSVRVFYECYRNHDAFEAHEAAPHIRRFLAERTQHLASPPEVWTLAPIAGAINGRPLRGHGAPR</sequence>
<keyword evidence="2" id="KW-0560">Oxidoreductase</keyword>
<dbReference type="InterPro" id="IPR011008">
    <property type="entry name" value="Dimeric_a/b-barrel"/>
</dbReference>
<keyword evidence="2" id="KW-0503">Monooxygenase</keyword>
<dbReference type="EMBL" id="ADNV01000047">
    <property type="protein sequence ID" value="EFG79813.1"/>
    <property type="molecule type" value="Genomic_DNA"/>
</dbReference>
<feature type="domain" description="ABM" evidence="1">
    <location>
        <begin position="25"/>
        <end position="115"/>
    </location>
</feature>
<evidence type="ECO:0000313" key="3">
    <source>
        <dbReference type="Proteomes" id="UP000003653"/>
    </source>
</evidence>
<dbReference type="PROSITE" id="PS51725">
    <property type="entry name" value="ABM"/>
    <property type="match status" value="1"/>
</dbReference>
<proteinExistence type="predicted"/>
<keyword evidence="3" id="KW-1185">Reference proteome</keyword>
<dbReference type="Gene3D" id="3.30.70.100">
    <property type="match status" value="1"/>
</dbReference>
<accession>D5P280</accession>
<dbReference type="HOGENOM" id="CLU_131496_3_1_11"/>
<dbReference type="SUPFAM" id="SSF54909">
    <property type="entry name" value="Dimeric alpha+beta barrel"/>
    <property type="match status" value="1"/>
</dbReference>
<dbReference type="GO" id="GO:0004497">
    <property type="term" value="F:monooxygenase activity"/>
    <property type="evidence" value="ECO:0007669"/>
    <property type="project" value="UniProtKB-KW"/>
</dbReference>
<dbReference type="InterPro" id="IPR007138">
    <property type="entry name" value="ABM_dom"/>
</dbReference>
<dbReference type="Proteomes" id="UP000003653">
    <property type="component" value="Unassembled WGS sequence"/>
</dbReference>
<comment type="caution">
    <text evidence="2">The sequence shown here is derived from an EMBL/GenBank/DDBJ whole genome shotgun (WGS) entry which is preliminary data.</text>
</comment>
<organism evidence="2 3">
    <name type="scientific">Mycobacterium parascrofulaceum ATCC BAA-614</name>
    <dbReference type="NCBI Taxonomy" id="525368"/>
    <lineage>
        <taxon>Bacteria</taxon>
        <taxon>Bacillati</taxon>
        <taxon>Actinomycetota</taxon>
        <taxon>Actinomycetes</taxon>
        <taxon>Mycobacteriales</taxon>
        <taxon>Mycobacteriaceae</taxon>
        <taxon>Mycobacterium</taxon>
        <taxon>Mycobacterium simiae complex</taxon>
    </lineage>
</organism>
<reference evidence="2 3" key="1">
    <citation type="submission" date="2010-04" db="EMBL/GenBank/DDBJ databases">
        <authorList>
            <person name="Muzny D."/>
            <person name="Qin X."/>
            <person name="Deng J."/>
            <person name="Jiang H."/>
            <person name="Liu Y."/>
            <person name="Qu J."/>
            <person name="Song X.-Z."/>
            <person name="Zhang L."/>
            <person name="Thornton R."/>
            <person name="Coyle M."/>
            <person name="Francisco L."/>
            <person name="Jackson L."/>
            <person name="Javaid M."/>
            <person name="Korchina V."/>
            <person name="Kovar C."/>
            <person name="Mata R."/>
            <person name="Mathew T."/>
            <person name="Ngo R."/>
            <person name="Nguyen L."/>
            <person name="Nguyen N."/>
            <person name="Okwuonu G."/>
            <person name="Ongeri F."/>
            <person name="Pham C."/>
            <person name="Simmons D."/>
            <person name="Wilczek-Boney K."/>
            <person name="Hale W."/>
            <person name="Jakkamsetti A."/>
            <person name="Pham P."/>
            <person name="Ruth R."/>
            <person name="San Lucas F."/>
            <person name="Warren J."/>
            <person name="Zhang J."/>
            <person name="Zhao Z."/>
            <person name="Zhou C."/>
            <person name="Zhu D."/>
            <person name="Lee S."/>
            <person name="Bess C."/>
            <person name="Blankenburg K."/>
            <person name="Forbes L."/>
            <person name="Fu Q."/>
            <person name="Gubbala S."/>
            <person name="Hirani K."/>
            <person name="Jayaseelan J.C."/>
            <person name="Lara F."/>
            <person name="Munidasa M."/>
            <person name="Palculict T."/>
            <person name="Patil S."/>
            <person name="Pu L.-L."/>
            <person name="Saada N."/>
            <person name="Tang L."/>
            <person name="Weissenberger G."/>
            <person name="Zhu Y."/>
            <person name="Hemphill L."/>
            <person name="Shang Y."/>
            <person name="Youmans B."/>
            <person name="Ayvaz T."/>
            <person name="Ross M."/>
            <person name="Santibanez J."/>
            <person name="Aqrawi P."/>
            <person name="Gross S."/>
            <person name="Joshi V."/>
            <person name="Fowler G."/>
            <person name="Nazareth L."/>
            <person name="Reid J."/>
            <person name="Worley K."/>
            <person name="Petrosino J."/>
            <person name="Highlander S."/>
            <person name="Gibbs R."/>
        </authorList>
    </citation>
    <scope>NUCLEOTIDE SEQUENCE [LARGE SCALE GENOMIC DNA]</scope>
    <source>
        <strain evidence="2 3">ATCC BAA-614</strain>
    </source>
</reference>